<evidence type="ECO:0000313" key="2">
    <source>
        <dbReference type="EMBL" id="GAA2727593.1"/>
    </source>
</evidence>
<organism evidence="2 3">
    <name type="scientific">Actinocorallia aurantiaca</name>
    <dbReference type="NCBI Taxonomy" id="46204"/>
    <lineage>
        <taxon>Bacteria</taxon>
        <taxon>Bacillati</taxon>
        <taxon>Actinomycetota</taxon>
        <taxon>Actinomycetes</taxon>
        <taxon>Streptosporangiales</taxon>
        <taxon>Thermomonosporaceae</taxon>
        <taxon>Actinocorallia</taxon>
    </lineage>
</organism>
<accession>A0ABN3UA63</accession>
<dbReference type="Proteomes" id="UP001501842">
    <property type="component" value="Unassembled WGS sequence"/>
</dbReference>
<dbReference type="EMBL" id="BAAATZ010000012">
    <property type="protein sequence ID" value="GAA2727593.1"/>
    <property type="molecule type" value="Genomic_DNA"/>
</dbReference>
<evidence type="ECO:0000313" key="3">
    <source>
        <dbReference type="Proteomes" id="UP001501842"/>
    </source>
</evidence>
<protein>
    <submittedName>
        <fullName evidence="2">Uncharacterized protein</fullName>
    </submittedName>
</protein>
<proteinExistence type="predicted"/>
<sequence length="50" mass="5189">MDLLLSVGFSVPAALLTLFADAMFWDAFLTLVVLGLWAAAAVCCNAAAVD</sequence>
<keyword evidence="1" id="KW-0812">Transmembrane</keyword>
<keyword evidence="3" id="KW-1185">Reference proteome</keyword>
<keyword evidence="1" id="KW-0472">Membrane</keyword>
<keyword evidence="1" id="KW-1133">Transmembrane helix</keyword>
<name>A0ABN3UA63_9ACTN</name>
<reference evidence="2 3" key="1">
    <citation type="journal article" date="2019" name="Int. J. Syst. Evol. Microbiol.">
        <title>The Global Catalogue of Microorganisms (GCM) 10K type strain sequencing project: providing services to taxonomists for standard genome sequencing and annotation.</title>
        <authorList>
            <consortium name="The Broad Institute Genomics Platform"/>
            <consortium name="The Broad Institute Genome Sequencing Center for Infectious Disease"/>
            <person name="Wu L."/>
            <person name="Ma J."/>
        </authorList>
    </citation>
    <scope>NUCLEOTIDE SEQUENCE [LARGE SCALE GENOMIC DNA]</scope>
    <source>
        <strain evidence="2 3">JCM 8201</strain>
    </source>
</reference>
<evidence type="ECO:0000256" key="1">
    <source>
        <dbReference type="SAM" id="Phobius"/>
    </source>
</evidence>
<comment type="caution">
    <text evidence="2">The sequence shown here is derived from an EMBL/GenBank/DDBJ whole genome shotgun (WGS) entry which is preliminary data.</text>
</comment>
<feature type="transmembrane region" description="Helical" evidence="1">
    <location>
        <begin position="30"/>
        <end position="49"/>
    </location>
</feature>
<gene>
    <name evidence="2" type="ORF">GCM10010439_33910</name>
</gene>